<dbReference type="EMBL" id="JN885136">
    <property type="protein sequence ID" value="AEW87578.1"/>
    <property type="molecule type" value="Genomic_DNA"/>
</dbReference>
<gene>
    <name evidence="2" type="ORF">JM53</name>
</gene>
<organism evidence="2 5">
    <name type="scientific">Macaca fuscata rhadinovirus</name>
    <dbReference type="NCBI Taxonomy" id="272551"/>
    <lineage>
        <taxon>Viruses</taxon>
        <taxon>Duplodnaviria</taxon>
        <taxon>Heunggongvirae</taxon>
        <taxon>Peploviricota</taxon>
        <taxon>Herviviricetes</taxon>
        <taxon>Herpesvirales</taxon>
        <taxon>Orthoherpesviridae</taxon>
        <taxon>Gammaherpesvirinae</taxon>
        <taxon>Rhadinovirus</taxon>
        <taxon>Rhadinovirus macacinegamma11</taxon>
        <taxon>macacine gammaherpesvirus 11</taxon>
    </lineage>
</organism>
<proteinExistence type="inferred from homology"/>
<dbReference type="KEGG" id="vg:3416414"/>
<evidence type="ECO:0000256" key="1">
    <source>
        <dbReference type="ARBA" id="ARBA00009153"/>
    </source>
</evidence>
<evidence type="ECO:0000313" key="5">
    <source>
        <dbReference type="Proteomes" id="UP000133219"/>
    </source>
</evidence>
<evidence type="ECO:0000313" key="3">
    <source>
        <dbReference type="EMBL" id="AEW87748.1"/>
    </source>
</evidence>
<evidence type="ECO:0000313" key="4">
    <source>
        <dbReference type="Proteomes" id="UP000124292"/>
    </source>
</evidence>
<dbReference type="GeneID" id="3416414"/>
<evidence type="ECO:0000313" key="2">
    <source>
        <dbReference type="EMBL" id="AEW87578.1"/>
    </source>
</evidence>
<reference evidence="4 5" key="1">
    <citation type="journal article" date="2013" name="J. Virol.">
        <title>Genomic characterization of Japanese macaque rhadinovirus, a novel herpesvirus isolated from a nonhuman primate with a spontaneous inflammatory demyelinating disease.</title>
        <authorList>
            <person name="Estep R.D."/>
            <person name="Hansen S.G."/>
            <person name="Rogers K.S."/>
            <person name="Axthelm M.K."/>
            <person name="Wong S.W."/>
        </authorList>
    </citation>
    <scope>NUCLEOTIDE SEQUENCE [LARGE SCALE GENOMIC DNA]</scope>
    <source>
        <strain evidence="3">12E2</strain>
        <strain evidence="2">3A1</strain>
    </source>
</reference>
<accession>G9JM61</accession>
<dbReference type="RefSeq" id="YP_238356.1">
    <property type="nucleotide sequence ID" value="NC_007016.1"/>
</dbReference>
<dbReference type="InterPro" id="IPR004289">
    <property type="entry name" value="Herpes_UL92"/>
</dbReference>
<name>G9JM61_9GAMA</name>
<dbReference type="Proteomes" id="UP000124292">
    <property type="component" value="Genome"/>
</dbReference>
<sequence length="217" mass="24505">MSFLYHNRCKECQMTRVNSPICQFHNVSSLYQCLDCKRYHVCDGGRDCVIVYTRENLVCDLTGNCVLDNVQDVCSYGPPERRAPDAFIDPLVSHGTRESLKSDILRYFETVGVKSEAYSTVVKNGQLNGIIGRLIDATFNECLPVMSDGEGGRDLAASIYIHIIISIYSTKTVYDNLLFKCTRNKKYDHIVKTIRAQWMRMVSTGDPSRVNATGCFT</sequence>
<dbReference type="Pfam" id="PF03048">
    <property type="entry name" value="Herpes_UL92"/>
    <property type="match status" value="1"/>
</dbReference>
<protein>
    <submittedName>
        <fullName evidence="2">JM53</fullName>
    </submittedName>
</protein>
<dbReference type="Proteomes" id="UP000133219">
    <property type="component" value="Segment"/>
</dbReference>
<comment type="similarity">
    <text evidence="1">Belongs to the herpesviridae UL92 family.</text>
</comment>
<dbReference type="EMBL" id="JN885137">
    <property type="protein sequence ID" value="AEW87748.1"/>
    <property type="molecule type" value="Genomic_DNA"/>
</dbReference>